<keyword evidence="2 3" id="KW-0378">Hydrolase</keyword>
<organism evidence="6 7">
    <name type="scientific">Pocillopora damicornis</name>
    <name type="common">Cauliflower coral</name>
    <name type="synonym">Millepora damicornis</name>
    <dbReference type="NCBI Taxonomy" id="46731"/>
    <lineage>
        <taxon>Eukaryota</taxon>
        <taxon>Metazoa</taxon>
        <taxon>Cnidaria</taxon>
        <taxon>Anthozoa</taxon>
        <taxon>Hexacorallia</taxon>
        <taxon>Scleractinia</taxon>
        <taxon>Astrocoeniina</taxon>
        <taxon>Pocilloporidae</taxon>
        <taxon>Pocillopora</taxon>
    </lineage>
</organism>
<dbReference type="GO" id="GO:0016787">
    <property type="term" value="F:hydrolase activity"/>
    <property type="evidence" value="ECO:0007669"/>
    <property type="project" value="UniProtKB-KW"/>
</dbReference>
<dbReference type="OrthoDB" id="5962005at2759"/>
<dbReference type="InterPro" id="IPR051093">
    <property type="entry name" value="Neuroligin/BSAL"/>
</dbReference>
<dbReference type="PANTHER" id="PTHR43903">
    <property type="entry name" value="NEUROLIGIN"/>
    <property type="match status" value="1"/>
</dbReference>
<dbReference type="InterPro" id="IPR029058">
    <property type="entry name" value="AB_hydrolase_fold"/>
</dbReference>
<keyword evidence="4" id="KW-0812">Transmembrane</keyword>
<feature type="chain" id="PRO_5017845953" description="Carboxylic ester hydrolase" evidence="3">
    <location>
        <begin position="25"/>
        <end position="625"/>
    </location>
</feature>
<keyword evidence="7" id="KW-1185">Reference proteome</keyword>
<dbReference type="EC" id="3.1.1.-" evidence="3"/>
<evidence type="ECO:0000313" key="6">
    <source>
        <dbReference type="EMBL" id="RMX50233.1"/>
    </source>
</evidence>
<evidence type="ECO:0000259" key="5">
    <source>
        <dbReference type="Pfam" id="PF00135"/>
    </source>
</evidence>
<name>A0A3M6U998_POCDA</name>
<feature type="domain" description="Carboxylesterase type B" evidence="5">
    <location>
        <begin position="24"/>
        <end position="550"/>
    </location>
</feature>
<dbReference type="STRING" id="46731.A0A3M6U998"/>
<dbReference type="AlphaFoldDB" id="A0A3M6U998"/>
<comment type="caution">
    <text evidence="6">The sequence shown here is derived from an EMBL/GenBank/DDBJ whole genome shotgun (WGS) entry which is preliminary data.</text>
</comment>
<evidence type="ECO:0000256" key="1">
    <source>
        <dbReference type="ARBA" id="ARBA00005964"/>
    </source>
</evidence>
<dbReference type="Gene3D" id="3.40.50.1820">
    <property type="entry name" value="alpha/beta hydrolase"/>
    <property type="match status" value="1"/>
</dbReference>
<keyword evidence="4" id="KW-1133">Transmembrane helix</keyword>
<proteinExistence type="inferred from homology"/>
<sequence length="625" mass="69385">MKRTRMVRLYTLSLFHCWVSVVTSAIVNTTFGPVNGSVVSLQTNKTVTKYLGIPYATAERFEYPVPLERWNTLLQANKIDKICPQLNLPLHKQRLVDENCLLLNVYVPANVSQHSSLSVMFWIHGGAFSLGDTLAYDGSVLATEGNVIVVTVGYRLGVLGFLSANDDNLKGNYGLMDQLEALKWVNQNIARFGGDPNKVTLFGGSAGGTCVSLLMLSPMAHGLYQNIIMQSGNPASLSSAMTKNEAYRRARSFANAVGCDVDSLKFCAKTKSVQQLMDAQIKVFSTPILLPFGPVVDGFFLPDLPAKLLQAGKFNKTNIIAGVAQDDGSIFVTGAPGGITFFLAAPVMKKKECEGVLKRLEVTNGMSRAQFEETIRNWTWVRNQNSQILDLLIYQYTDWSNASDPYVIRQQFIDINSDATFKAPLLKAVKAFTKKQAPTYFYQLEKVPKTFPAIPFPLPAWLGVYHRADVLYTFGEPLVMTENLTSPDDIQLSKDIMTFWTNFAKTGNPNKPTPLAEAWPQFTTDQEEYMGLGSTLTLRFKMRPEKMALWNELLPSLQEIARPSTASHIPTISEKQDDGKDTLLLVLATLTGVFGAVAVILFVVLVINCNKRKRRGHDFEEPLNM</sequence>
<comment type="similarity">
    <text evidence="1 3">Belongs to the type-B carboxylesterase/lipase family.</text>
</comment>
<feature type="transmembrane region" description="Helical" evidence="4">
    <location>
        <begin position="583"/>
        <end position="607"/>
    </location>
</feature>
<evidence type="ECO:0000313" key="7">
    <source>
        <dbReference type="Proteomes" id="UP000275408"/>
    </source>
</evidence>
<feature type="signal peptide" evidence="3">
    <location>
        <begin position="1"/>
        <end position="24"/>
    </location>
</feature>
<dbReference type="SUPFAM" id="SSF53474">
    <property type="entry name" value="alpha/beta-Hydrolases"/>
    <property type="match status" value="1"/>
</dbReference>
<evidence type="ECO:0000256" key="2">
    <source>
        <dbReference type="ARBA" id="ARBA00022801"/>
    </source>
</evidence>
<keyword evidence="3" id="KW-0732">Signal</keyword>
<dbReference type="Proteomes" id="UP000275408">
    <property type="component" value="Unassembled WGS sequence"/>
</dbReference>
<dbReference type="Pfam" id="PF00135">
    <property type="entry name" value="COesterase"/>
    <property type="match status" value="1"/>
</dbReference>
<accession>A0A3M6U998</accession>
<dbReference type="InterPro" id="IPR019826">
    <property type="entry name" value="Carboxylesterase_B_AS"/>
</dbReference>
<dbReference type="InterPro" id="IPR002018">
    <property type="entry name" value="CarbesteraseB"/>
</dbReference>
<protein>
    <recommendedName>
        <fullName evidence="3">Carboxylic ester hydrolase</fullName>
        <ecNumber evidence="3">3.1.1.-</ecNumber>
    </recommendedName>
</protein>
<dbReference type="EMBL" id="RCHS01002004">
    <property type="protein sequence ID" value="RMX50233.1"/>
    <property type="molecule type" value="Genomic_DNA"/>
</dbReference>
<dbReference type="PROSITE" id="PS00122">
    <property type="entry name" value="CARBOXYLESTERASE_B_1"/>
    <property type="match status" value="1"/>
</dbReference>
<keyword evidence="4" id="KW-0472">Membrane</keyword>
<evidence type="ECO:0000256" key="4">
    <source>
        <dbReference type="SAM" id="Phobius"/>
    </source>
</evidence>
<gene>
    <name evidence="6" type="ORF">pdam_00024843</name>
</gene>
<reference evidence="6 7" key="1">
    <citation type="journal article" date="2018" name="Sci. Rep.">
        <title>Comparative analysis of the Pocillopora damicornis genome highlights role of immune system in coral evolution.</title>
        <authorList>
            <person name="Cunning R."/>
            <person name="Bay R.A."/>
            <person name="Gillette P."/>
            <person name="Baker A.C."/>
            <person name="Traylor-Knowles N."/>
        </authorList>
    </citation>
    <scope>NUCLEOTIDE SEQUENCE [LARGE SCALE GENOMIC DNA]</scope>
    <source>
        <strain evidence="6">RSMAS</strain>
        <tissue evidence="6">Whole animal</tissue>
    </source>
</reference>
<evidence type="ECO:0000256" key="3">
    <source>
        <dbReference type="RuleBase" id="RU361235"/>
    </source>
</evidence>